<dbReference type="GO" id="GO:0005615">
    <property type="term" value="C:extracellular space"/>
    <property type="evidence" value="ECO:0007669"/>
    <property type="project" value="TreeGrafter"/>
</dbReference>
<dbReference type="Proteomes" id="UP001165160">
    <property type="component" value="Unassembled WGS sequence"/>
</dbReference>
<dbReference type="Gene3D" id="3.40.30.10">
    <property type="entry name" value="Glutaredoxin"/>
    <property type="match status" value="1"/>
</dbReference>
<dbReference type="PANTHER" id="PTHR22897">
    <property type="entry name" value="QUIESCIN Q6-RELATED SULFHYDRYL OXIDASE"/>
    <property type="match status" value="1"/>
</dbReference>
<evidence type="ECO:0000256" key="1">
    <source>
        <dbReference type="SAM" id="SignalP"/>
    </source>
</evidence>
<dbReference type="InterPro" id="IPR036249">
    <property type="entry name" value="Thioredoxin-like_sf"/>
</dbReference>
<name>A0A9W7BAY2_9STRA</name>
<protein>
    <recommendedName>
        <fullName evidence="4">Thioredoxin domain-containing protein</fullName>
    </recommendedName>
</protein>
<dbReference type="AlphaFoldDB" id="A0A9W7BAY2"/>
<accession>A0A9W7BAY2</accession>
<proteinExistence type="predicted"/>
<keyword evidence="1" id="KW-0732">Signal</keyword>
<dbReference type="GO" id="GO:0003756">
    <property type="term" value="F:protein disulfide isomerase activity"/>
    <property type="evidence" value="ECO:0007669"/>
    <property type="project" value="TreeGrafter"/>
</dbReference>
<evidence type="ECO:0000313" key="2">
    <source>
        <dbReference type="EMBL" id="GMH83468.1"/>
    </source>
</evidence>
<feature type="chain" id="PRO_5040752459" description="Thioredoxin domain-containing protein" evidence="1">
    <location>
        <begin position="22"/>
        <end position="390"/>
    </location>
</feature>
<keyword evidence="3" id="KW-1185">Reference proteome</keyword>
<dbReference type="GO" id="GO:0006457">
    <property type="term" value="P:protein folding"/>
    <property type="evidence" value="ECO:0007669"/>
    <property type="project" value="TreeGrafter"/>
</dbReference>
<evidence type="ECO:0008006" key="4">
    <source>
        <dbReference type="Google" id="ProtNLM"/>
    </source>
</evidence>
<dbReference type="GO" id="GO:0016971">
    <property type="term" value="F:flavin-dependent sulfhydryl oxidase activity"/>
    <property type="evidence" value="ECO:0007669"/>
    <property type="project" value="InterPro"/>
</dbReference>
<organism evidence="2 3">
    <name type="scientific">Triparma verrucosa</name>
    <dbReference type="NCBI Taxonomy" id="1606542"/>
    <lineage>
        <taxon>Eukaryota</taxon>
        <taxon>Sar</taxon>
        <taxon>Stramenopiles</taxon>
        <taxon>Ochrophyta</taxon>
        <taxon>Bolidophyceae</taxon>
        <taxon>Parmales</taxon>
        <taxon>Triparmaceae</taxon>
        <taxon>Triparma</taxon>
    </lineage>
</organism>
<dbReference type="PANTHER" id="PTHR22897:SF8">
    <property type="entry name" value="SULFHYDRYL OXIDASE"/>
    <property type="match status" value="1"/>
</dbReference>
<dbReference type="SUPFAM" id="SSF52833">
    <property type="entry name" value="Thioredoxin-like"/>
    <property type="match status" value="1"/>
</dbReference>
<feature type="signal peptide" evidence="1">
    <location>
        <begin position="1"/>
        <end position="21"/>
    </location>
</feature>
<reference evidence="3" key="1">
    <citation type="journal article" date="2023" name="Commun. Biol.">
        <title>Genome analysis of Parmales, the sister group of diatoms, reveals the evolutionary specialization of diatoms from phago-mixotrophs to photoautotrophs.</title>
        <authorList>
            <person name="Ban H."/>
            <person name="Sato S."/>
            <person name="Yoshikawa S."/>
            <person name="Yamada K."/>
            <person name="Nakamura Y."/>
            <person name="Ichinomiya M."/>
            <person name="Sato N."/>
            <person name="Blanc-Mathieu R."/>
            <person name="Endo H."/>
            <person name="Kuwata A."/>
            <person name="Ogata H."/>
        </authorList>
    </citation>
    <scope>NUCLEOTIDE SEQUENCE [LARGE SCALE GENOMIC DNA]</scope>
    <source>
        <strain evidence="3">NIES 3699</strain>
    </source>
</reference>
<dbReference type="EMBL" id="BRXX01000026">
    <property type="protein sequence ID" value="GMH83468.1"/>
    <property type="molecule type" value="Genomic_DNA"/>
</dbReference>
<comment type="caution">
    <text evidence="2">The sequence shown here is derived from an EMBL/GenBank/DDBJ whole genome shotgun (WGS) entry which is preliminary data.</text>
</comment>
<dbReference type="CDD" id="cd02961">
    <property type="entry name" value="PDI_a_family"/>
    <property type="match status" value="1"/>
</dbReference>
<gene>
    <name evidence="2" type="ORF">TrVE_jg1054</name>
</gene>
<dbReference type="GO" id="GO:0000139">
    <property type="term" value="C:Golgi membrane"/>
    <property type="evidence" value="ECO:0007669"/>
    <property type="project" value="TreeGrafter"/>
</dbReference>
<dbReference type="InterPro" id="IPR039798">
    <property type="entry name" value="Sulfhydryl_oxidase"/>
</dbReference>
<sequence length="390" mass="43667">MTMNPYSFFLLFLIILLTVSSQPSPNSAPTTQATVRRQNNIDFWPTSHLQTFLTSPQPHDACILFYAPWSQDAQSFAPLFERIGEIVQAGTKKSNLLMVYFDCEQDHQSQQICTDIGVKAYPEIMYLGRTRYFSDDFISGISGRRVGHPRLSVFNGDWRRGEEVRDFIYLMKGLGSWGVWEEKVRGWFRCGGRGKGGGEAEIGLEEILAGPTTAAEVQADKSTNSAGATDAQVQRLVKDNAELETLTNQAAVLMESVLMSDDEGDVFEKLLEGGGWDDDAILRNCVIDLSLDYCTRVVNKMDRLAPDSEKAKEGYEEKLMEELSDLEPYCSVFDECVRQDFPVDSICRPRTCPFNKEMGCKYVSACGGELLREEYTRMMEEIAGGGEVAA</sequence>
<evidence type="ECO:0000313" key="3">
    <source>
        <dbReference type="Proteomes" id="UP001165160"/>
    </source>
</evidence>